<comment type="similarity">
    <text evidence="1">Belongs to the tryptophan dimethylallyltransferase family.</text>
</comment>
<protein>
    <recommendedName>
        <fullName evidence="6">Aromatic prenyltransferase</fullName>
    </recommendedName>
</protein>
<dbReference type="GO" id="GO:0009820">
    <property type="term" value="P:alkaloid metabolic process"/>
    <property type="evidence" value="ECO:0007669"/>
    <property type="project" value="InterPro"/>
</dbReference>
<dbReference type="CDD" id="cd13929">
    <property type="entry name" value="PT-DMATS_CymD"/>
    <property type="match status" value="1"/>
</dbReference>
<evidence type="ECO:0008006" key="6">
    <source>
        <dbReference type="Google" id="ProtNLM"/>
    </source>
</evidence>
<dbReference type="PIRSF" id="PIRSF000509">
    <property type="entry name" value="Trp_DMAT"/>
    <property type="match status" value="1"/>
</dbReference>
<reference evidence="5" key="1">
    <citation type="journal article" date="2017" name="Genome Biol.">
        <title>Comparative genomics reveals high biological diversity and specific adaptations in the industrially and medically important fungal genus Aspergillus.</title>
        <authorList>
            <person name="de Vries R.P."/>
            <person name="Riley R."/>
            <person name="Wiebenga A."/>
            <person name="Aguilar-Osorio G."/>
            <person name="Amillis S."/>
            <person name="Uchima C.A."/>
            <person name="Anderluh G."/>
            <person name="Asadollahi M."/>
            <person name="Askin M."/>
            <person name="Barry K."/>
            <person name="Battaglia E."/>
            <person name="Bayram O."/>
            <person name="Benocci T."/>
            <person name="Braus-Stromeyer S.A."/>
            <person name="Caldana C."/>
            <person name="Canovas D."/>
            <person name="Cerqueira G.C."/>
            <person name="Chen F."/>
            <person name="Chen W."/>
            <person name="Choi C."/>
            <person name="Clum A."/>
            <person name="Dos Santos R.A."/>
            <person name="Damasio A.R."/>
            <person name="Diallinas G."/>
            <person name="Emri T."/>
            <person name="Fekete E."/>
            <person name="Flipphi M."/>
            <person name="Freyberg S."/>
            <person name="Gallo A."/>
            <person name="Gournas C."/>
            <person name="Habgood R."/>
            <person name="Hainaut M."/>
            <person name="Harispe M.L."/>
            <person name="Henrissat B."/>
            <person name="Hilden K.S."/>
            <person name="Hope R."/>
            <person name="Hossain A."/>
            <person name="Karabika E."/>
            <person name="Karaffa L."/>
            <person name="Karanyi Z."/>
            <person name="Krasevec N."/>
            <person name="Kuo A."/>
            <person name="Kusch H."/>
            <person name="LaButti K."/>
            <person name="Lagendijk E.L."/>
            <person name="Lapidus A."/>
            <person name="Levasseur A."/>
            <person name="Lindquist E."/>
            <person name="Lipzen A."/>
            <person name="Logrieco A.F."/>
            <person name="MacCabe A."/>
            <person name="Maekelae M.R."/>
            <person name="Malavazi I."/>
            <person name="Melin P."/>
            <person name="Meyer V."/>
            <person name="Mielnichuk N."/>
            <person name="Miskei M."/>
            <person name="Molnar A.P."/>
            <person name="Mule G."/>
            <person name="Ngan C.Y."/>
            <person name="Orejas M."/>
            <person name="Orosz E."/>
            <person name="Ouedraogo J.P."/>
            <person name="Overkamp K.M."/>
            <person name="Park H.-S."/>
            <person name="Perrone G."/>
            <person name="Piumi F."/>
            <person name="Punt P.J."/>
            <person name="Ram A.F."/>
            <person name="Ramon A."/>
            <person name="Rauscher S."/>
            <person name="Record E."/>
            <person name="Riano-Pachon D.M."/>
            <person name="Robert V."/>
            <person name="Roehrig J."/>
            <person name="Ruller R."/>
            <person name="Salamov A."/>
            <person name="Salih N.S."/>
            <person name="Samson R.A."/>
            <person name="Sandor E."/>
            <person name="Sanguinetti M."/>
            <person name="Schuetze T."/>
            <person name="Sepcic K."/>
            <person name="Shelest E."/>
            <person name="Sherlock G."/>
            <person name="Sophianopoulou V."/>
            <person name="Squina F.M."/>
            <person name="Sun H."/>
            <person name="Susca A."/>
            <person name="Todd R.B."/>
            <person name="Tsang A."/>
            <person name="Unkles S.E."/>
            <person name="van de Wiele N."/>
            <person name="van Rossen-Uffink D."/>
            <person name="Oliveira J.V."/>
            <person name="Vesth T.C."/>
            <person name="Visser J."/>
            <person name="Yu J.-H."/>
            <person name="Zhou M."/>
            <person name="Andersen M.R."/>
            <person name="Archer D.B."/>
            <person name="Baker S.E."/>
            <person name="Benoit I."/>
            <person name="Brakhage A.A."/>
            <person name="Braus G.H."/>
            <person name="Fischer R."/>
            <person name="Frisvad J.C."/>
            <person name="Goldman G.H."/>
            <person name="Houbraken J."/>
            <person name="Oakley B."/>
            <person name="Pocsi I."/>
            <person name="Scazzocchio C."/>
            <person name="Seiboth B."/>
            <person name="vanKuyk P.A."/>
            <person name="Wortman J."/>
            <person name="Dyer P.S."/>
            <person name="Grigoriev I.V."/>
        </authorList>
    </citation>
    <scope>NUCLEOTIDE SEQUENCE [LARGE SCALE GENOMIC DNA]</scope>
    <source>
        <strain evidence="5">CBS 583.65</strain>
    </source>
</reference>
<dbReference type="InterPro" id="IPR017795">
    <property type="entry name" value="ABBA_NscD-like"/>
</dbReference>
<feature type="binding site" evidence="3">
    <location>
        <position position="265"/>
    </location>
    <ligand>
        <name>dimethylallyl diphosphate</name>
        <dbReference type="ChEBI" id="CHEBI:57623"/>
    </ligand>
</feature>
<name>A0A1L9P9Z0_ASPVE</name>
<evidence type="ECO:0000313" key="5">
    <source>
        <dbReference type="Proteomes" id="UP000184073"/>
    </source>
</evidence>
<dbReference type="SFLD" id="SFLDS00036">
    <property type="entry name" value="Aromatic_Prenyltransferase"/>
    <property type="match status" value="1"/>
</dbReference>
<keyword evidence="5" id="KW-1185">Reference proteome</keyword>
<dbReference type="RefSeq" id="XP_040664045.1">
    <property type="nucleotide sequence ID" value="XM_040808126.1"/>
</dbReference>
<evidence type="ECO:0000313" key="4">
    <source>
        <dbReference type="EMBL" id="OJI98282.1"/>
    </source>
</evidence>
<dbReference type="InterPro" id="IPR033964">
    <property type="entry name" value="ABBA"/>
</dbReference>
<feature type="binding site" evidence="3">
    <location>
        <position position="263"/>
    </location>
    <ligand>
        <name>dimethylallyl diphosphate</name>
        <dbReference type="ChEBI" id="CHEBI:57623"/>
    </ligand>
</feature>
<evidence type="ECO:0000256" key="3">
    <source>
        <dbReference type="PIRSR" id="PIRSR000509-1"/>
    </source>
</evidence>
<gene>
    <name evidence="4" type="ORF">ASPVEDRAFT_147529</name>
</gene>
<dbReference type="PANTHER" id="PTHR40627:SF3">
    <property type="entry name" value="PRENYLTRANSFERASE ASQH2-RELATED"/>
    <property type="match status" value="1"/>
</dbReference>
<dbReference type="VEuPathDB" id="FungiDB:ASPVEDRAFT_147529"/>
<feature type="binding site" evidence="3">
    <location>
        <position position="192"/>
    </location>
    <ligand>
        <name>dimethylallyl diphosphate</name>
        <dbReference type="ChEBI" id="CHEBI:57623"/>
    </ligand>
</feature>
<organism evidence="4 5">
    <name type="scientific">Aspergillus versicolor CBS 583.65</name>
    <dbReference type="NCBI Taxonomy" id="1036611"/>
    <lineage>
        <taxon>Eukaryota</taxon>
        <taxon>Fungi</taxon>
        <taxon>Dikarya</taxon>
        <taxon>Ascomycota</taxon>
        <taxon>Pezizomycotina</taxon>
        <taxon>Eurotiomycetes</taxon>
        <taxon>Eurotiomycetidae</taxon>
        <taxon>Eurotiales</taxon>
        <taxon>Aspergillaceae</taxon>
        <taxon>Aspergillus</taxon>
        <taxon>Aspergillus subgen. Nidulantes</taxon>
    </lineage>
</organism>
<dbReference type="Pfam" id="PF11991">
    <property type="entry name" value="Trp_DMAT"/>
    <property type="match status" value="1"/>
</dbReference>
<dbReference type="EMBL" id="KV878126">
    <property type="protein sequence ID" value="OJI98282.1"/>
    <property type="molecule type" value="Genomic_DNA"/>
</dbReference>
<proteinExistence type="inferred from homology"/>
<feature type="binding site" evidence="3">
    <location>
        <position position="339"/>
    </location>
    <ligand>
        <name>dimethylallyl diphosphate</name>
        <dbReference type="ChEBI" id="CHEBI:57623"/>
    </ligand>
</feature>
<dbReference type="GO" id="GO:0016765">
    <property type="term" value="F:transferase activity, transferring alkyl or aryl (other than methyl) groups"/>
    <property type="evidence" value="ECO:0007669"/>
    <property type="project" value="InterPro"/>
</dbReference>
<dbReference type="SFLD" id="SFLDG01162">
    <property type="entry name" value="I"/>
    <property type="match status" value="1"/>
</dbReference>
<dbReference type="GeneID" id="63723637"/>
<feature type="binding site" evidence="3">
    <location>
        <position position="261"/>
    </location>
    <ligand>
        <name>dimethylallyl diphosphate</name>
        <dbReference type="ChEBI" id="CHEBI:57623"/>
    </ligand>
</feature>
<dbReference type="Proteomes" id="UP000184073">
    <property type="component" value="Unassembled WGS sequence"/>
</dbReference>
<accession>A0A1L9P9Z0</accession>
<dbReference type="NCBIfam" id="TIGR03429">
    <property type="entry name" value="arom_pren_DMATS"/>
    <property type="match status" value="1"/>
</dbReference>
<sequence>MTNKSKPATQHKDPFTVLDASLSLPSSDSKLWWDAIAPVISRHLIHTGYGVESQYENILLIQYALIPFLGPFPNKTGSNLTWLSCIAGDSCPLDISVNYQALKSTFRITIEPIGPYAGTGADRMNEIAPRQLLHRLGYIQPGLDLTWYDRLEEAMLIKNNLAREKWDALSAFHSKTQTLIGLDLHESSVTVKAYFFPHLKAAATGEDWADIMFNAIRKIDTSASFNRELARIEAYIRSIRPRLLAEKPNVAIDCKSPADSRVKVYAAVDMSSLQDVYDFWTLGGQLEGEHIERGFDIVKEMWNLLYSKLLPNNVPRKAMTVHCNWEFSPSKPDPVPKAYFLLTDDYDIHVIKAITTLFRALGWKQHVRTHEALAKEMDLMHDPEASTQVYSWLSFAYSKSAGPYITVYTKPRVGDKPV</sequence>
<keyword evidence="2" id="KW-0808">Transferase</keyword>
<feature type="binding site" evidence="3">
    <location>
        <position position="194"/>
    </location>
    <ligand>
        <name>dimethylallyl diphosphate</name>
        <dbReference type="ChEBI" id="CHEBI:57623"/>
    </ligand>
</feature>
<feature type="binding site" evidence="3">
    <location>
        <position position="107"/>
    </location>
    <ligand>
        <name>dimethylallyl diphosphate</name>
        <dbReference type="ChEBI" id="CHEBI:57623"/>
    </ligand>
</feature>
<dbReference type="PANTHER" id="PTHR40627">
    <property type="entry name" value="INDOLE PRENYLTRANSFERASE TDIB-RELATED"/>
    <property type="match status" value="1"/>
</dbReference>
<evidence type="ECO:0000256" key="2">
    <source>
        <dbReference type="ARBA" id="ARBA00022679"/>
    </source>
</evidence>
<evidence type="ECO:0000256" key="1">
    <source>
        <dbReference type="ARBA" id="ARBA00010209"/>
    </source>
</evidence>
<dbReference type="AlphaFoldDB" id="A0A1L9P9Z0"/>
<dbReference type="OrthoDB" id="3354387at2759"/>
<dbReference type="InterPro" id="IPR012148">
    <property type="entry name" value="ABBA_DMATS-like"/>
</dbReference>